<evidence type="ECO:0000313" key="2">
    <source>
        <dbReference type="EMBL" id="RDW67274.1"/>
    </source>
</evidence>
<evidence type="ECO:0000313" key="3">
    <source>
        <dbReference type="Proteomes" id="UP000256690"/>
    </source>
</evidence>
<protein>
    <submittedName>
        <fullName evidence="2">Uncharacterized protein</fullName>
    </submittedName>
</protein>
<dbReference type="RefSeq" id="XP_026600242.1">
    <property type="nucleotide sequence ID" value="XM_026751156.1"/>
</dbReference>
<sequence>MPMSGLDLGRLPWTLETTETVTSLTGLDTLAAHQFTASLAANLRESGIHTYSIVLGKDPAANGTQWTLWTQFARPDDDHHTVTAGGEKWWEPLRAVFLERIGTNDEDAGSFFTPCSEKFGRDLLGVIKNRTNVVLFKDIPYVLYKLGKFREDEWEAYGELYRELMTCLGRVQDLANMCQGKYGWSEARCLPLYRELFLELEDAVGMERLKELEGEIEGKDLSDWDRITWYRSTYQDLVGNEVVVPERRDAIWEELRAAQGRWSRVYEAIAPGFLADGDDEMQAYLDAEAEAERQMVQALDEAEEAEREARRQAEEAEEYDSELD</sequence>
<name>A0A3D8R0C2_9EURO</name>
<dbReference type="GeneID" id="38119510"/>
<accession>A0A3D8R0C2</accession>
<proteinExistence type="predicted"/>
<keyword evidence="3" id="KW-1185">Reference proteome</keyword>
<evidence type="ECO:0000256" key="1">
    <source>
        <dbReference type="SAM" id="MobiDB-lite"/>
    </source>
</evidence>
<dbReference type="EMBL" id="PVWQ01000012">
    <property type="protein sequence ID" value="RDW67274.1"/>
    <property type="molecule type" value="Genomic_DNA"/>
</dbReference>
<feature type="compositionally biased region" description="Acidic residues" evidence="1">
    <location>
        <begin position="315"/>
        <end position="324"/>
    </location>
</feature>
<dbReference type="Proteomes" id="UP000256690">
    <property type="component" value="Unassembled WGS sequence"/>
</dbReference>
<feature type="region of interest" description="Disordered" evidence="1">
    <location>
        <begin position="296"/>
        <end position="324"/>
    </location>
</feature>
<reference evidence="2 3" key="1">
    <citation type="journal article" date="2018" name="IMA Fungus">
        <title>IMA Genome-F 9: Draft genome sequence of Annulohypoxylon stygium, Aspergillus mulundensis, Berkeleyomyces basicola (syn. Thielaviopsis basicola), Ceratocystis smalleyi, two Cercospora beticola strains, Coleophoma cylindrospora, Fusarium fracticaudum, Phialophora cf. hyalina, and Morchella septimelata.</title>
        <authorList>
            <person name="Wingfield B.D."/>
            <person name="Bills G.F."/>
            <person name="Dong Y."/>
            <person name="Huang W."/>
            <person name="Nel W.J."/>
            <person name="Swalarsk-Parry B.S."/>
            <person name="Vaghefi N."/>
            <person name="Wilken P.M."/>
            <person name="An Z."/>
            <person name="de Beer Z.W."/>
            <person name="De Vos L."/>
            <person name="Chen L."/>
            <person name="Duong T.A."/>
            <person name="Gao Y."/>
            <person name="Hammerbacher A."/>
            <person name="Kikkert J.R."/>
            <person name="Li Y."/>
            <person name="Li H."/>
            <person name="Li K."/>
            <person name="Li Q."/>
            <person name="Liu X."/>
            <person name="Ma X."/>
            <person name="Naidoo K."/>
            <person name="Pethybridge S.J."/>
            <person name="Sun J."/>
            <person name="Steenkamp E.T."/>
            <person name="van der Nest M.A."/>
            <person name="van Wyk S."/>
            <person name="Wingfield M.J."/>
            <person name="Xiong C."/>
            <person name="Yue Q."/>
            <person name="Zhang X."/>
        </authorList>
    </citation>
    <scope>NUCLEOTIDE SEQUENCE [LARGE SCALE GENOMIC DNA]</scope>
    <source>
        <strain evidence="2 3">DSM 5745</strain>
    </source>
</reference>
<organism evidence="2 3">
    <name type="scientific">Aspergillus mulundensis</name>
    <dbReference type="NCBI Taxonomy" id="1810919"/>
    <lineage>
        <taxon>Eukaryota</taxon>
        <taxon>Fungi</taxon>
        <taxon>Dikarya</taxon>
        <taxon>Ascomycota</taxon>
        <taxon>Pezizomycotina</taxon>
        <taxon>Eurotiomycetes</taxon>
        <taxon>Eurotiomycetidae</taxon>
        <taxon>Eurotiales</taxon>
        <taxon>Aspergillaceae</taxon>
        <taxon>Aspergillus</taxon>
        <taxon>Aspergillus subgen. Nidulantes</taxon>
    </lineage>
</organism>
<gene>
    <name evidence="2" type="ORF">DSM5745_09140</name>
</gene>
<comment type="caution">
    <text evidence="2">The sequence shown here is derived from an EMBL/GenBank/DDBJ whole genome shotgun (WGS) entry which is preliminary data.</text>
</comment>
<dbReference type="AlphaFoldDB" id="A0A3D8R0C2"/>